<protein>
    <recommendedName>
        <fullName evidence="4">Porin</fullName>
    </recommendedName>
</protein>
<evidence type="ECO:0000313" key="2">
    <source>
        <dbReference type="EMBL" id="SHG23025.1"/>
    </source>
</evidence>
<accession>A0A1M5I3Y6</accession>
<keyword evidence="1" id="KW-0732">Signal</keyword>
<dbReference type="STRING" id="634436.SAMN05216361_1767"/>
<gene>
    <name evidence="2" type="ORF">SAMN05216361_1767</name>
</gene>
<feature type="chain" id="PRO_5013200408" description="Porin" evidence="1">
    <location>
        <begin position="30"/>
        <end position="424"/>
    </location>
</feature>
<dbReference type="AlphaFoldDB" id="A0A1M5I3Y6"/>
<dbReference type="SUPFAM" id="SSF56935">
    <property type="entry name" value="Porins"/>
    <property type="match status" value="1"/>
</dbReference>
<keyword evidence="3" id="KW-1185">Reference proteome</keyword>
<reference evidence="3" key="1">
    <citation type="submission" date="2016-11" db="EMBL/GenBank/DDBJ databases">
        <authorList>
            <person name="Varghese N."/>
            <person name="Submissions S."/>
        </authorList>
    </citation>
    <scope>NUCLEOTIDE SEQUENCE [LARGE SCALE GENOMIC DNA]</scope>
    <source>
        <strain evidence="3">CGMCC 1.8995</strain>
    </source>
</reference>
<organism evidence="2 3">
    <name type="scientific">Marisediminitalea aggregata</name>
    <dbReference type="NCBI Taxonomy" id="634436"/>
    <lineage>
        <taxon>Bacteria</taxon>
        <taxon>Pseudomonadati</taxon>
        <taxon>Pseudomonadota</taxon>
        <taxon>Gammaproteobacteria</taxon>
        <taxon>Alteromonadales</taxon>
        <taxon>Alteromonadaceae</taxon>
        <taxon>Marisediminitalea</taxon>
    </lineage>
</organism>
<feature type="signal peptide" evidence="1">
    <location>
        <begin position="1"/>
        <end position="29"/>
    </location>
</feature>
<dbReference type="Proteomes" id="UP000184520">
    <property type="component" value="Unassembled WGS sequence"/>
</dbReference>
<evidence type="ECO:0008006" key="4">
    <source>
        <dbReference type="Google" id="ProtNLM"/>
    </source>
</evidence>
<evidence type="ECO:0000313" key="3">
    <source>
        <dbReference type="Proteomes" id="UP000184520"/>
    </source>
</evidence>
<proteinExistence type="predicted"/>
<sequence>MFLFWNNRKSVFVITCLLFSICSAGNVNAQVSVNGFATVGYTSSNADDLVFRSAINRWPEEGSNFKTESALGLQLNYQVSDKVDIVVQSLLENKNYDQVMDYFEMAFVRYQFDRNWSARAGRINYNAYLLSEYVHVGYSYLWAAPPMEYYTPSSNLSYIDGAEVQYRKSYSSGVLQAALAVGTSKADVLNNRSNYFLEYDYVFNASVMFETDEWAIKGTLSQFHGKRSFFGSLNTFQANLREIPSTWWPEAQAMSDDLDFEGKHVNYAALGYSYNNGEYIVMAEMAMLDVEWSVLGNLAYGYASLGYIWGDFTPYVTVATINTTEKRNVIAEPDYAEVTDPTAIPGLARMYFGYQYLLDISRIEQSSAAVGIRWDFAANWALKAQFTAFELQGPGYGMWGSDQQVSIEDTRDVNVFNLNLNVIF</sequence>
<evidence type="ECO:0000256" key="1">
    <source>
        <dbReference type="SAM" id="SignalP"/>
    </source>
</evidence>
<dbReference type="EMBL" id="FQWD01000002">
    <property type="protein sequence ID" value="SHG23025.1"/>
    <property type="molecule type" value="Genomic_DNA"/>
</dbReference>
<name>A0A1M5I3Y6_9ALTE</name>